<evidence type="ECO:0000313" key="11">
    <source>
        <dbReference type="Proteomes" id="UP001159427"/>
    </source>
</evidence>
<evidence type="ECO:0000313" key="10">
    <source>
        <dbReference type="EMBL" id="CAH3013586.1"/>
    </source>
</evidence>
<feature type="region of interest" description="Disordered" evidence="8">
    <location>
        <begin position="292"/>
        <end position="314"/>
    </location>
</feature>
<organism evidence="10 11">
    <name type="scientific">Porites evermanni</name>
    <dbReference type="NCBI Taxonomy" id="104178"/>
    <lineage>
        <taxon>Eukaryota</taxon>
        <taxon>Metazoa</taxon>
        <taxon>Cnidaria</taxon>
        <taxon>Anthozoa</taxon>
        <taxon>Hexacorallia</taxon>
        <taxon>Scleractinia</taxon>
        <taxon>Fungiina</taxon>
        <taxon>Poritidae</taxon>
        <taxon>Porites</taxon>
    </lineage>
</organism>
<feature type="compositionally biased region" description="Basic and acidic residues" evidence="8">
    <location>
        <begin position="188"/>
        <end position="220"/>
    </location>
</feature>
<feature type="region of interest" description="Disordered" evidence="8">
    <location>
        <begin position="188"/>
        <end position="250"/>
    </location>
</feature>
<evidence type="ECO:0000256" key="3">
    <source>
        <dbReference type="ARBA" id="ARBA00007429"/>
    </source>
</evidence>
<sequence>MRQPGMSISTGDKELEFADPKEEAKYWKQFAEDLERKLQEARDELDEFQEGSRELEAELEMQLEQAEARQRELLAAKTRLETENESLKARLDASQNESYLTISSLQDEVAQLKAVREEVQKYVRELEQANDDLERAKRATVCSLEDFEQKLNQAIERNAILENELDEKETLQESVQRLKDEARDLRQELAVKEKERRRPSESMELGKDKGRNKENKEPLKTEGTPTKPETTGQTTDHITNLSTTSIGTSPLHTGYGSSPLTPSARISALNIVGDLLRKVGALESKLASCRNFVKDQPRNARGSTGSNSPADSPR</sequence>
<dbReference type="Proteomes" id="UP001159427">
    <property type="component" value="Unassembled WGS sequence"/>
</dbReference>
<evidence type="ECO:0000256" key="7">
    <source>
        <dbReference type="ARBA" id="ARBA00023212"/>
    </source>
</evidence>
<evidence type="ECO:0000256" key="1">
    <source>
        <dbReference type="ARBA" id="ARBA00004186"/>
    </source>
</evidence>
<evidence type="ECO:0000259" key="9">
    <source>
        <dbReference type="Pfam" id="PF04880"/>
    </source>
</evidence>
<name>A0ABN8LDT6_9CNID</name>
<evidence type="ECO:0000256" key="6">
    <source>
        <dbReference type="ARBA" id="ARBA00023054"/>
    </source>
</evidence>
<dbReference type="EMBL" id="CALNXI010000001">
    <property type="protein sequence ID" value="CAH3013586.1"/>
    <property type="molecule type" value="Genomic_DNA"/>
</dbReference>
<accession>A0ABN8LDT6</accession>
<evidence type="ECO:0000256" key="4">
    <source>
        <dbReference type="ARBA" id="ARBA00022490"/>
    </source>
</evidence>
<dbReference type="InterPro" id="IPR033494">
    <property type="entry name" value="NUDE"/>
</dbReference>
<gene>
    <name evidence="10" type="ORF">PEVE_00000012</name>
</gene>
<dbReference type="PANTHER" id="PTHR10921:SF1">
    <property type="entry name" value="NUCLEAR DISTRIBUTION PROTEIN NUDE HOMOLOG"/>
    <property type="match status" value="1"/>
</dbReference>
<comment type="caution">
    <text evidence="10">The sequence shown here is derived from an EMBL/GenBank/DDBJ whole genome shotgun (WGS) entry which is preliminary data.</text>
</comment>
<dbReference type="InterPro" id="IPR006964">
    <property type="entry name" value="NUDE_dom"/>
</dbReference>
<dbReference type="Pfam" id="PF04880">
    <property type="entry name" value="NUDE_C"/>
    <property type="match status" value="1"/>
</dbReference>
<keyword evidence="11" id="KW-1185">Reference proteome</keyword>
<keyword evidence="7" id="KW-0206">Cytoskeleton</keyword>
<protein>
    <recommendedName>
        <fullName evidence="9">NUDE domain-containing protein</fullName>
    </recommendedName>
</protein>
<dbReference type="PANTHER" id="PTHR10921">
    <property type="entry name" value="NUCLEAR DISTRIBUTION PROTEIN NUDE HOMOLOG 1"/>
    <property type="match status" value="1"/>
</dbReference>
<reference evidence="10 11" key="1">
    <citation type="submission" date="2022-05" db="EMBL/GenBank/DDBJ databases">
        <authorList>
            <consortium name="Genoscope - CEA"/>
            <person name="William W."/>
        </authorList>
    </citation>
    <scope>NUCLEOTIDE SEQUENCE [LARGE SCALE GENOMIC DNA]</scope>
</reference>
<feature type="domain" description="NUDE" evidence="9">
    <location>
        <begin position="143"/>
        <end position="307"/>
    </location>
</feature>
<evidence type="ECO:0000256" key="2">
    <source>
        <dbReference type="ARBA" id="ARBA00004300"/>
    </source>
</evidence>
<proteinExistence type="inferred from homology"/>
<evidence type="ECO:0000256" key="8">
    <source>
        <dbReference type="SAM" id="MobiDB-lite"/>
    </source>
</evidence>
<comment type="subcellular location">
    <subcellularLocation>
        <location evidence="2">Cytoplasm</location>
        <location evidence="2">Cytoskeleton</location>
        <location evidence="2">Microtubule organizing center</location>
        <location evidence="2">Centrosome</location>
    </subcellularLocation>
    <subcellularLocation>
        <location evidence="1">Cytoplasm</location>
        <location evidence="1">Cytoskeleton</location>
        <location evidence="1">Spindle</location>
    </subcellularLocation>
</comment>
<keyword evidence="5" id="KW-0493">Microtubule</keyword>
<feature type="compositionally biased region" description="Polar residues" evidence="8">
    <location>
        <begin position="236"/>
        <end position="250"/>
    </location>
</feature>
<dbReference type="Gene3D" id="6.10.250.1080">
    <property type="match status" value="1"/>
</dbReference>
<keyword evidence="4" id="KW-0963">Cytoplasm</keyword>
<comment type="similarity">
    <text evidence="3">Belongs to the nudE family.</text>
</comment>
<evidence type="ECO:0000256" key="5">
    <source>
        <dbReference type="ARBA" id="ARBA00022701"/>
    </source>
</evidence>
<feature type="compositionally biased region" description="Low complexity" evidence="8">
    <location>
        <begin position="221"/>
        <end position="235"/>
    </location>
</feature>
<feature type="compositionally biased region" description="Polar residues" evidence="8">
    <location>
        <begin position="301"/>
        <end position="314"/>
    </location>
</feature>
<keyword evidence="6" id="KW-0175">Coiled coil</keyword>